<accession>A0AAG5DWH0</accession>
<evidence type="ECO:0000256" key="10">
    <source>
        <dbReference type="RuleBase" id="RU366018"/>
    </source>
</evidence>
<dbReference type="InterPro" id="IPR039164">
    <property type="entry name" value="UBR1-like"/>
</dbReference>
<feature type="compositionally biased region" description="Acidic residues" evidence="11">
    <location>
        <begin position="1411"/>
        <end position="1423"/>
    </location>
</feature>
<comment type="function">
    <text evidence="10">Ubiquitin ligase protein which is a component of the N-end rule pathway. Recognizes and binds to proteins bearing specific N-terminal residues that are destabilizing according to the N-end rule, leading to their ubiquitination and subsequent degradation.</text>
</comment>
<dbReference type="PROSITE" id="PS51157">
    <property type="entry name" value="ZF_UBR"/>
    <property type="match status" value="1"/>
</dbReference>
<feature type="compositionally biased region" description="Gly residues" evidence="11">
    <location>
        <begin position="1576"/>
        <end position="1590"/>
    </location>
</feature>
<evidence type="ECO:0000313" key="14">
    <source>
        <dbReference type="Proteomes" id="UP000075880"/>
    </source>
</evidence>
<keyword evidence="5 10" id="KW-0863">Zinc-finger</keyword>
<feature type="region of interest" description="Disordered" evidence="11">
    <location>
        <begin position="2230"/>
        <end position="2310"/>
    </location>
</feature>
<dbReference type="Proteomes" id="UP000075880">
    <property type="component" value="Unassembled WGS sequence"/>
</dbReference>
<feature type="compositionally biased region" description="Basic residues" evidence="11">
    <location>
        <begin position="1516"/>
        <end position="1540"/>
    </location>
</feature>
<dbReference type="PANTHER" id="PTHR21497:SF39">
    <property type="entry name" value="E3 UBIQUITIN-PROTEIN LIGASE UBR3"/>
    <property type="match status" value="1"/>
</dbReference>
<evidence type="ECO:0000259" key="12">
    <source>
        <dbReference type="PROSITE" id="PS51157"/>
    </source>
</evidence>
<feature type="compositionally biased region" description="Polar residues" evidence="11">
    <location>
        <begin position="1375"/>
        <end position="1395"/>
    </location>
</feature>
<feature type="domain" description="UBR-type" evidence="12">
    <location>
        <begin position="100"/>
        <end position="171"/>
    </location>
</feature>
<feature type="region of interest" description="Disordered" evidence="11">
    <location>
        <begin position="1"/>
        <end position="21"/>
    </location>
</feature>
<dbReference type="GO" id="GO:0061630">
    <property type="term" value="F:ubiquitin protein ligase activity"/>
    <property type="evidence" value="ECO:0007669"/>
    <property type="project" value="UniProtKB-UniRule"/>
</dbReference>
<feature type="compositionally biased region" description="Low complexity" evidence="11">
    <location>
        <begin position="1760"/>
        <end position="1777"/>
    </location>
</feature>
<keyword evidence="6 10" id="KW-0833">Ubl conjugation pathway</keyword>
<evidence type="ECO:0000256" key="2">
    <source>
        <dbReference type="ARBA" id="ARBA00004906"/>
    </source>
</evidence>
<feature type="compositionally biased region" description="Polar residues" evidence="11">
    <location>
        <begin position="1725"/>
        <end position="1737"/>
    </location>
</feature>
<feature type="compositionally biased region" description="Acidic residues" evidence="11">
    <location>
        <begin position="1890"/>
        <end position="1899"/>
    </location>
</feature>
<comment type="pathway">
    <text evidence="2 10">Protein modification; protein ubiquitination.</text>
</comment>
<feature type="compositionally biased region" description="Low complexity" evidence="11">
    <location>
        <begin position="2231"/>
        <end position="2261"/>
    </location>
</feature>
<feature type="region of interest" description="Disordered" evidence="11">
    <location>
        <begin position="1314"/>
        <end position="1423"/>
    </location>
</feature>
<feature type="compositionally biased region" description="Acidic residues" evidence="11">
    <location>
        <begin position="1078"/>
        <end position="1105"/>
    </location>
</feature>
<feature type="compositionally biased region" description="Basic residues" evidence="11">
    <location>
        <begin position="1332"/>
        <end position="1343"/>
    </location>
</feature>
<comment type="catalytic activity">
    <reaction evidence="1 10">
        <text>S-ubiquitinyl-[E2 ubiquitin-conjugating enzyme]-L-cysteine + [acceptor protein]-L-lysine = [E2 ubiquitin-conjugating enzyme]-L-cysteine + N(6)-ubiquitinyl-[acceptor protein]-L-lysine.</text>
        <dbReference type="EC" id="2.3.2.27"/>
    </reaction>
</comment>
<dbReference type="InterPro" id="IPR055194">
    <property type="entry name" value="UBR1-like_WH"/>
</dbReference>
<feature type="region of interest" description="Disordered" evidence="11">
    <location>
        <begin position="1516"/>
        <end position="1593"/>
    </location>
</feature>
<proteinExistence type="inferred from homology"/>
<feature type="region of interest" description="Disordered" evidence="11">
    <location>
        <begin position="1064"/>
        <end position="1113"/>
    </location>
</feature>
<dbReference type="Pfam" id="PF22960">
    <property type="entry name" value="WHD_UBR1"/>
    <property type="match status" value="1"/>
</dbReference>
<dbReference type="GO" id="GO:0016567">
    <property type="term" value="P:protein ubiquitination"/>
    <property type="evidence" value="ECO:0007669"/>
    <property type="project" value="UniProtKB-UniRule"/>
</dbReference>
<sequence length="2803" mass="309554">MADGHGSSGDGPATSGAPQRKLTSAARLKEKGKKLAAAHIHRELAVNGQSDSLHRLLDDLLSPERLISNAESIEWCRWLVAGGRTPAEFASIVRAYDNHAKCGLVWIPHVVAYRCRTCGISPCMSICRDCFKRGNHENHDFNMFLSQAGGACDCGDTSVMKAEGFCSDHGINNCQNKSPVPDDLMLVAEAMMPRLILRMLLHFREFSAINHDSADCRRTAEFCNDYCSMLMEFNNMGELMRRVMTKTLIDRGVYRRLLEPPYPSSHYGEYLRDSWRRYDEALRQFPSPEPPHDYRHLTALGRTIVHETLLEEFIFWTFKYEFQQQIVCFLLNMLPDQDYKEHLTRTFVMHYCRIPSVLELSNDPDTLSNRVVHMSVQLFSNESLALKMVEELSLLHVMIISLRQMMSKILTPHTLHNPVRNFHYVVDCAERVMKEHCYWPLVSDFNNVLSHESVALVFLKDDDLIDMWFQFLSMLQGMNVNIREIISHVEYESSSYYAAFSCELEASAYPMWSIISHLRDPSHAPLAKKIMMYCVNYLQDWLDAVNFCQNPKFEKYEMSRASFHFPLHRYLAAFICQGVKTMGMSLNDILPSADLLPMLMMHPLRVQSLFYEILSGVWVRNGLQIKGQAMTYIQANFCNSMVDMDLFFLQICATQLPPNHFLGECIAIFGVEDWLGLSLISASPEMEQDSMLEGLLTFLATLITSRINLGNDETTQCIIEISALLATGDKTHSQLLELMPERSGNAHTRNFERYLRELSIYRSPPVGSENLEQGMFMPVPAVWERHYDPLHVLLRAVHRRDFQNSLDRFGAYVKQAGKMPLSGNLWPPFRMPGSCGPAYSDPGAVLGSRILHATILVIFYRAVHTHSVSEHMLALAVFLLEMAVSAAGAAGGEAATSRSTVGDSGAAGGSTSAVDSSAHAGAEASGGSNAREPAVPDLLDCYPSNCLSDNLRMQVKRISLLPMTRRSPVSYHKPLDGGSSPPFDSDVEWDLSEDETLMMIGSSADTLEGDPGGVARAAGAISGEGNRVAGVRMTELVPSSRAGIEVVPLSQDLAMLAHRVAIHAPPPLPSSTASQMVVEEEEDEDHGDDDEDDEEGEPDGDEGGDDAYGNRALEDELRRRRLWRLRYRSRQQEAPVQESQDEDMLYHVMDEDDDVMVEDGSLRNPQQQQQQQQQVVLARAAPRAHEHQQTHHHPPVQMMLLEDSRRRRFSGGNANVVLPADVEDYLIDDEDEDEDDDEEEGDDGEVEEEEDEYVDVEGLPGEERGQGDGDDGEAIMNAVIQSIVPRASEVPPRRGLAGAHPQLIGQVGHATTTRQPVQYHHHRTAPPTSLLNHRHHHHHRHRQQPQQQQQQLEQPQPQPRQQQQQQDARAERTAGTESSVGAAGTGQTVATSTTGIELLVRHEFVAVPREEGDEDEEEEEEEEEIVRELVDGGAPRVQRNRQRRQEIAIPARAPTPPVIASRASVGGLLLPLTRVQPMGADEPRPPSGGGGAQAEGGLNVVAHQQTQLQNYYAVATHHHHHHHHQHQHHHHHRHRHHHNHHAEGTGGAARQPPGQQQLNPQSLQQQTPRHYRSLQGGPGQHGAGSTGPGGHQAPLWMRFRRRRNLAVSRQRNTVGPVVAAAPVVAGLSAPAAAADGTVGMASTGSEMAPRDSVGGRGGSNAPGDGSTGSGGSQAAGNTHCNSVVLEESIISLLLKLHSQLSGALDSFSLDDETEGGLSVAATTATAGCSGQPYPSTSSGGGTAGKNSGHSQMMELDEPAAEGGSSSQQAAAAAAKAGVPSPGRTPESRIGDGPFFIGNLLRKIAALDESCASRIDEIRKQLWPNQRERQAEQKAREAREKEERTKRAKERQKKMMEEFANRQKRFMQMAMAEMAGGGGGSGADSSGMDACCDDEGEEADAERRQAERVAREQQAEAEAVQLREKEYTCIICNTSAPSTESNPIGLVVLVESSSVVGHRRTRSERLSLPLGADDRIALEQSVTLAGEFSRRIELLQWKFGPTSWFLSHNIGWEGGVHIQSCGHHVHLSCHDAYLRSLHTPRSPNNLNVELGEFFCPVCRQLANSVLPLSPALDRPAPLIRSPTPPHRTLVLELIGLFQESKRTPMASKFSEAMGRAMGNITACTQRNIKRYPVTLQSLFSFVISIARTNLEAEIIQRGGSLCTGSTDDVRYKPKRDCIVPLLHVLSLHVRLMINDDWPIRFKVGDDWPWHSWSRLAGIQLAYDAGRDASDIGRPPKAARAPSGSGAAGSLPADPVRPVRAPATQHSDELEADLAMAVVPSTGGGTAGRRRSHEDDSDEDDEEDDDDEDGVLCRLRRVASSIRGMLLPPPRSPGDEPLGNDALHSIANNRRQAASVSALATGAAEPTGAAGAPGAIATSSTKTAAATAASSIVDTETIPDLISDPTALMLKFILLAPLHLDQAYFTCIVKVMYNLLYYQIVLQLCTHLTDEECDEMLACYSEQQPGARIVKERGVPHIGVAMAFVLGQLDRCRHIRSDSILMGAGSPSPTSNDASLSTPCAGTSAASAGNSASAMDVGSGADTPTAANRARRVNLDVLEKKLQRLCLPFLRVAALLRHHIYHAEIPDIAGPHLEFARLVYFLELVTVSMDWDKFNASKALCFLPGTELALPKNWCDQLRNLRPTYESTRSLIVKQHIEWRQPRLLGLPREYERLFTYYHEQPCQKCKNVPKESSICLLCGTIVCIKQTCCKEQDCCEAVRHSISCGGGTGIFLVITSTYIIVIRGHRACLWGSLYLDDYDEEDRDLKRGKPLYLSEDRFNLLESQWLSHRFAHTKHNWVWHRDSL</sequence>
<feature type="compositionally biased region" description="Acidic residues" evidence="11">
    <location>
        <begin position="1221"/>
        <end position="1255"/>
    </location>
</feature>
<feature type="region of interest" description="Disordered" evidence="11">
    <location>
        <begin position="1158"/>
        <end position="1196"/>
    </location>
</feature>
<evidence type="ECO:0000256" key="6">
    <source>
        <dbReference type="ARBA" id="ARBA00022786"/>
    </source>
</evidence>
<dbReference type="CDD" id="cd19673">
    <property type="entry name" value="UBR-box_UBR3"/>
    <property type="match status" value="1"/>
</dbReference>
<feature type="compositionally biased region" description="Basic and acidic residues" evidence="11">
    <location>
        <begin position="1399"/>
        <end position="1410"/>
    </location>
</feature>
<feature type="region of interest" description="Disordered" evidence="11">
    <location>
        <begin position="1211"/>
        <end position="1272"/>
    </location>
</feature>
<evidence type="ECO:0000256" key="1">
    <source>
        <dbReference type="ARBA" id="ARBA00000900"/>
    </source>
</evidence>
<keyword evidence="7 10" id="KW-0862">Zinc</keyword>
<dbReference type="CDD" id="cd22249">
    <property type="entry name" value="UDM1_RNF168_RNF169-like"/>
    <property type="match status" value="1"/>
</dbReference>
<dbReference type="FunFam" id="2.10.110.30:FF:000002">
    <property type="entry name" value="Putative e3 ubiquitin-protein ligase ubr3"/>
    <property type="match status" value="1"/>
</dbReference>
<comment type="similarity">
    <text evidence="8 10">Belongs to the E3 ubiquitin-protein ligase UBR1-like family.</text>
</comment>
<dbReference type="InterPro" id="IPR003126">
    <property type="entry name" value="Znf_UBR"/>
</dbReference>
<feature type="compositionally biased region" description="Low complexity" evidence="11">
    <location>
        <begin position="1344"/>
        <end position="1366"/>
    </location>
</feature>
<evidence type="ECO:0000256" key="8">
    <source>
        <dbReference type="ARBA" id="ARBA00046341"/>
    </source>
</evidence>
<dbReference type="InterPro" id="IPR044046">
    <property type="entry name" value="E3_ligase_UBR-like_C"/>
</dbReference>
<dbReference type="Pfam" id="PF02207">
    <property type="entry name" value="zf-UBR"/>
    <property type="match status" value="1"/>
</dbReference>
<dbReference type="GO" id="GO:0008270">
    <property type="term" value="F:zinc ion binding"/>
    <property type="evidence" value="ECO:0007669"/>
    <property type="project" value="UniProtKB-UniRule"/>
</dbReference>
<evidence type="ECO:0000313" key="13">
    <source>
        <dbReference type="EnsemblMetazoa" id="ENSAATROPP015260"/>
    </source>
</evidence>
<feature type="zinc finger region" description="UBR-type" evidence="9">
    <location>
        <begin position="100"/>
        <end position="171"/>
    </location>
</feature>
<dbReference type="SMART" id="SM00396">
    <property type="entry name" value="ZnF_UBR1"/>
    <property type="match status" value="1"/>
</dbReference>
<dbReference type="PANTHER" id="PTHR21497">
    <property type="entry name" value="UBIQUITIN LIGASE E3 ALPHA-RELATED"/>
    <property type="match status" value="1"/>
</dbReference>
<evidence type="ECO:0000256" key="3">
    <source>
        <dbReference type="ARBA" id="ARBA00022679"/>
    </source>
</evidence>
<dbReference type="GO" id="GO:0005737">
    <property type="term" value="C:cytoplasm"/>
    <property type="evidence" value="ECO:0007669"/>
    <property type="project" value="TreeGrafter"/>
</dbReference>
<feature type="compositionally biased region" description="Low complexity" evidence="11">
    <location>
        <begin position="895"/>
        <end position="928"/>
    </location>
</feature>
<reference evidence="13" key="1">
    <citation type="submission" date="2024-04" db="UniProtKB">
        <authorList>
            <consortium name="EnsemblMetazoa"/>
        </authorList>
    </citation>
    <scope>IDENTIFICATION</scope>
    <source>
        <strain evidence="13">EBRO</strain>
    </source>
</reference>
<evidence type="ECO:0000256" key="9">
    <source>
        <dbReference type="PROSITE-ProRule" id="PRU00508"/>
    </source>
</evidence>
<dbReference type="GO" id="GO:0000151">
    <property type="term" value="C:ubiquitin ligase complex"/>
    <property type="evidence" value="ECO:0007669"/>
    <property type="project" value="TreeGrafter"/>
</dbReference>
<keyword evidence="4 10" id="KW-0479">Metal-binding</keyword>
<protein>
    <recommendedName>
        <fullName evidence="10">E3 ubiquitin-protein ligase</fullName>
        <ecNumber evidence="10">2.3.2.27</ecNumber>
    </recommendedName>
</protein>
<feature type="compositionally biased region" description="Low complexity" evidence="11">
    <location>
        <begin position="1548"/>
        <end position="1568"/>
    </location>
</feature>
<keyword evidence="3 10" id="KW-0808">Transferase</keyword>
<feature type="compositionally biased region" description="Basic and acidic residues" evidence="11">
    <location>
        <begin position="1824"/>
        <end position="1844"/>
    </location>
</feature>
<dbReference type="EC" id="2.3.2.27" evidence="10"/>
<evidence type="ECO:0000256" key="5">
    <source>
        <dbReference type="ARBA" id="ARBA00022771"/>
    </source>
</evidence>
<feature type="region of interest" description="Disordered" evidence="11">
    <location>
        <begin position="1874"/>
        <end position="1899"/>
    </location>
</feature>
<keyword evidence="14" id="KW-1185">Reference proteome</keyword>
<dbReference type="Gene3D" id="2.10.110.30">
    <property type="match status" value="1"/>
</dbReference>
<feature type="region of interest" description="Disordered" evidence="11">
    <location>
        <begin position="1725"/>
        <end position="1789"/>
    </location>
</feature>
<dbReference type="GO" id="GO:0071596">
    <property type="term" value="P:ubiquitin-dependent protein catabolic process via the N-end rule pathway"/>
    <property type="evidence" value="ECO:0007669"/>
    <property type="project" value="UniProtKB-UniRule"/>
</dbReference>
<evidence type="ECO:0000256" key="7">
    <source>
        <dbReference type="ARBA" id="ARBA00022833"/>
    </source>
</evidence>
<organism evidence="13 14">
    <name type="scientific">Anopheles atroparvus</name>
    <name type="common">European mosquito</name>
    <dbReference type="NCBI Taxonomy" id="41427"/>
    <lineage>
        <taxon>Eukaryota</taxon>
        <taxon>Metazoa</taxon>
        <taxon>Ecdysozoa</taxon>
        <taxon>Arthropoda</taxon>
        <taxon>Hexapoda</taxon>
        <taxon>Insecta</taxon>
        <taxon>Pterygota</taxon>
        <taxon>Neoptera</taxon>
        <taxon>Endopterygota</taxon>
        <taxon>Diptera</taxon>
        <taxon>Nematocera</taxon>
        <taxon>Culicoidea</taxon>
        <taxon>Culicidae</taxon>
        <taxon>Anophelinae</taxon>
        <taxon>Anopheles</taxon>
    </lineage>
</organism>
<feature type="region of interest" description="Disordered" evidence="11">
    <location>
        <begin position="1824"/>
        <end position="1852"/>
    </location>
</feature>
<name>A0AAG5DWH0_ANOAO</name>
<feature type="region of interest" description="Disordered" evidence="11">
    <location>
        <begin position="895"/>
        <end position="930"/>
    </location>
</feature>
<dbReference type="Pfam" id="PF18995">
    <property type="entry name" value="PRT6_C"/>
    <property type="match status" value="1"/>
</dbReference>
<dbReference type="EnsemblMetazoa" id="ENSAATROPT017291">
    <property type="protein sequence ID" value="ENSAATROPP015260"/>
    <property type="gene ID" value="ENSAATROPG014146"/>
</dbReference>
<feature type="compositionally biased region" description="Acidic residues" evidence="11">
    <location>
        <begin position="2293"/>
        <end position="2308"/>
    </location>
</feature>
<feature type="compositionally biased region" description="Gly residues" evidence="11">
    <location>
        <begin position="1654"/>
        <end position="1673"/>
    </location>
</feature>
<evidence type="ECO:0000256" key="11">
    <source>
        <dbReference type="SAM" id="MobiDB-lite"/>
    </source>
</evidence>
<feature type="region of interest" description="Disordered" evidence="11">
    <location>
        <begin position="1476"/>
        <end position="1495"/>
    </location>
</feature>
<feature type="region of interest" description="Disordered" evidence="11">
    <location>
        <begin position="1640"/>
        <end position="1676"/>
    </location>
</feature>
<evidence type="ECO:0000256" key="4">
    <source>
        <dbReference type="ARBA" id="ARBA00022723"/>
    </source>
</evidence>